<keyword evidence="9" id="KW-0539">Nucleus</keyword>
<protein>
    <recommendedName>
        <fullName evidence="11">C2H2-type domain-containing protein</fullName>
    </recommendedName>
</protein>
<feature type="non-terminal residue" evidence="12">
    <location>
        <position position="1"/>
    </location>
</feature>
<keyword evidence="2" id="KW-0479">Metal-binding</keyword>
<evidence type="ECO:0000256" key="10">
    <source>
        <dbReference type="PROSITE-ProRule" id="PRU00042"/>
    </source>
</evidence>
<dbReference type="OrthoDB" id="6411885at2759"/>
<keyword evidence="7" id="KW-0238">DNA-binding</keyword>
<gene>
    <name evidence="12" type="ORF">ONB1V03_LOCUS14184</name>
</gene>
<dbReference type="InterPro" id="IPR036236">
    <property type="entry name" value="Znf_C2H2_sf"/>
</dbReference>
<evidence type="ECO:0000256" key="4">
    <source>
        <dbReference type="ARBA" id="ARBA00022771"/>
    </source>
</evidence>
<evidence type="ECO:0000256" key="8">
    <source>
        <dbReference type="ARBA" id="ARBA00023163"/>
    </source>
</evidence>
<dbReference type="PANTHER" id="PTHR19818">
    <property type="entry name" value="ZINC FINGER PROTEIN ZIC AND GLI"/>
    <property type="match status" value="1"/>
</dbReference>
<feature type="domain" description="C2H2-type" evidence="11">
    <location>
        <begin position="76"/>
        <end position="105"/>
    </location>
</feature>
<reference evidence="12" key="1">
    <citation type="submission" date="2020-11" db="EMBL/GenBank/DDBJ databases">
        <authorList>
            <person name="Tran Van P."/>
        </authorList>
    </citation>
    <scope>NUCLEOTIDE SEQUENCE</scope>
</reference>
<keyword evidence="13" id="KW-1185">Reference proteome</keyword>
<evidence type="ECO:0000259" key="11">
    <source>
        <dbReference type="PROSITE" id="PS50157"/>
    </source>
</evidence>
<dbReference type="InterPro" id="IPR050329">
    <property type="entry name" value="GLI_C2H2-zinc-finger"/>
</dbReference>
<dbReference type="EMBL" id="CAJPVJ010013214">
    <property type="protein sequence ID" value="CAG2174743.1"/>
    <property type="molecule type" value="Genomic_DNA"/>
</dbReference>
<dbReference type="GO" id="GO:0045944">
    <property type="term" value="P:positive regulation of transcription by RNA polymerase II"/>
    <property type="evidence" value="ECO:0007669"/>
    <property type="project" value="UniProtKB-ARBA"/>
</dbReference>
<dbReference type="Gene3D" id="3.30.160.60">
    <property type="entry name" value="Classic Zinc Finger"/>
    <property type="match status" value="5"/>
</dbReference>
<organism evidence="12">
    <name type="scientific">Oppiella nova</name>
    <dbReference type="NCBI Taxonomy" id="334625"/>
    <lineage>
        <taxon>Eukaryota</taxon>
        <taxon>Metazoa</taxon>
        <taxon>Ecdysozoa</taxon>
        <taxon>Arthropoda</taxon>
        <taxon>Chelicerata</taxon>
        <taxon>Arachnida</taxon>
        <taxon>Acari</taxon>
        <taxon>Acariformes</taxon>
        <taxon>Sarcoptiformes</taxon>
        <taxon>Oribatida</taxon>
        <taxon>Brachypylina</taxon>
        <taxon>Oppioidea</taxon>
        <taxon>Oppiidae</taxon>
        <taxon>Oppiella</taxon>
    </lineage>
</organism>
<evidence type="ECO:0000256" key="6">
    <source>
        <dbReference type="ARBA" id="ARBA00023015"/>
    </source>
</evidence>
<feature type="domain" description="C2H2-type" evidence="11">
    <location>
        <begin position="229"/>
        <end position="258"/>
    </location>
</feature>
<keyword evidence="6" id="KW-0805">Transcription regulation</keyword>
<evidence type="ECO:0000313" key="13">
    <source>
        <dbReference type="Proteomes" id="UP000728032"/>
    </source>
</evidence>
<feature type="domain" description="C2H2-type" evidence="11">
    <location>
        <begin position="259"/>
        <end position="289"/>
    </location>
</feature>
<dbReference type="FunFam" id="3.30.160.60:FF:000072">
    <property type="entry name" value="zinc finger protein 143 isoform X1"/>
    <property type="match status" value="1"/>
</dbReference>
<feature type="domain" description="C2H2-type" evidence="11">
    <location>
        <begin position="290"/>
        <end position="319"/>
    </location>
</feature>
<dbReference type="GO" id="GO:0000981">
    <property type="term" value="F:DNA-binding transcription factor activity, RNA polymerase II-specific"/>
    <property type="evidence" value="ECO:0007669"/>
    <property type="project" value="TreeGrafter"/>
</dbReference>
<comment type="subcellular location">
    <subcellularLocation>
        <location evidence="1">Nucleus</location>
    </subcellularLocation>
</comment>
<dbReference type="FunFam" id="3.30.160.60:FF:000322">
    <property type="entry name" value="GDNF-inducible zinc finger protein 1"/>
    <property type="match status" value="1"/>
</dbReference>
<evidence type="ECO:0000256" key="3">
    <source>
        <dbReference type="ARBA" id="ARBA00022737"/>
    </source>
</evidence>
<dbReference type="GO" id="GO:0008270">
    <property type="term" value="F:zinc ion binding"/>
    <property type="evidence" value="ECO:0007669"/>
    <property type="project" value="UniProtKB-KW"/>
</dbReference>
<proteinExistence type="predicted"/>
<name>A0A7R9MCA7_9ACAR</name>
<feature type="domain" description="C2H2-type" evidence="11">
    <location>
        <begin position="198"/>
        <end position="228"/>
    </location>
</feature>
<sequence>MAHIMGPIPLKHNTWSKSFGYTDSLCQCLDKLKCVLPQNAVNLSMNCNSIVLNSCKISDKIWSSNYKNIDKLGPYYPCLWSNCQYIGDSKSLLTRHRDLHSNDKSFKCDFNNCLKRFQTKDYLRKHKTSVHSEANHYFQCFWPKCQYKTPFEHCLDDHQSTHTNSKQFKCDFKNCKQICSQKSNLTTHMNSVDLNVKFICNSSECHKQFASKDRLLKHKRCVHLKEKGFKCNEENCGKSFTRSSHLNEHKRIHTGEKPFICEWIDCNQTFTQLSNYYSHKRIVHLHEKSFTCDVEDCGKKFSQKPHLIAHKRSHLGVKPFVCDFDDCDKHFR</sequence>
<dbReference type="InterPro" id="IPR013087">
    <property type="entry name" value="Znf_C2H2_type"/>
</dbReference>
<dbReference type="GO" id="GO:0000978">
    <property type="term" value="F:RNA polymerase II cis-regulatory region sequence-specific DNA binding"/>
    <property type="evidence" value="ECO:0007669"/>
    <property type="project" value="TreeGrafter"/>
</dbReference>
<dbReference type="GO" id="GO:0005634">
    <property type="term" value="C:nucleus"/>
    <property type="evidence" value="ECO:0007669"/>
    <property type="project" value="UniProtKB-SubCell"/>
</dbReference>
<dbReference type="PROSITE" id="PS00028">
    <property type="entry name" value="ZINC_FINGER_C2H2_1"/>
    <property type="match status" value="5"/>
</dbReference>
<accession>A0A7R9MCA7</accession>
<evidence type="ECO:0000256" key="7">
    <source>
        <dbReference type="ARBA" id="ARBA00023125"/>
    </source>
</evidence>
<dbReference type="AlphaFoldDB" id="A0A7R9MCA7"/>
<dbReference type="SMART" id="SM00355">
    <property type="entry name" value="ZnF_C2H2"/>
    <property type="match status" value="8"/>
</dbReference>
<dbReference type="PANTHER" id="PTHR19818:SF158">
    <property type="entry name" value="C2H2-TYPE DOMAIN-CONTAINING PROTEIN-RELATED"/>
    <property type="match status" value="1"/>
</dbReference>
<feature type="domain" description="C2H2-type" evidence="11">
    <location>
        <begin position="106"/>
        <end position="136"/>
    </location>
</feature>
<keyword evidence="3" id="KW-0677">Repeat</keyword>
<dbReference type="PROSITE" id="PS50157">
    <property type="entry name" value="ZINC_FINGER_C2H2_2"/>
    <property type="match status" value="6"/>
</dbReference>
<dbReference type="Proteomes" id="UP000728032">
    <property type="component" value="Unassembled WGS sequence"/>
</dbReference>
<evidence type="ECO:0000256" key="5">
    <source>
        <dbReference type="ARBA" id="ARBA00022833"/>
    </source>
</evidence>
<keyword evidence="4 10" id="KW-0863">Zinc-finger</keyword>
<evidence type="ECO:0000256" key="2">
    <source>
        <dbReference type="ARBA" id="ARBA00022723"/>
    </source>
</evidence>
<evidence type="ECO:0000256" key="9">
    <source>
        <dbReference type="ARBA" id="ARBA00023242"/>
    </source>
</evidence>
<evidence type="ECO:0000313" key="12">
    <source>
        <dbReference type="EMBL" id="CAD7657557.1"/>
    </source>
</evidence>
<keyword evidence="8" id="KW-0804">Transcription</keyword>
<dbReference type="SUPFAM" id="SSF57667">
    <property type="entry name" value="beta-beta-alpha zinc fingers"/>
    <property type="match status" value="5"/>
</dbReference>
<evidence type="ECO:0000256" key="1">
    <source>
        <dbReference type="ARBA" id="ARBA00004123"/>
    </source>
</evidence>
<dbReference type="Pfam" id="PF00096">
    <property type="entry name" value="zf-C2H2"/>
    <property type="match status" value="3"/>
</dbReference>
<keyword evidence="5" id="KW-0862">Zinc</keyword>
<dbReference type="EMBL" id="OC928039">
    <property type="protein sequence ID" value="CAD7657557.1"/>
    <property type="molecule type" value="Genomic_DNA"/>
</dbReference>